<dbReference type="GO" id="GO:0016765">
    <property type="term" value="F:transferase activity, transferring alkyl or aryl (other than methyl) groups"/>
    <property type="evidence" value="ECO:0007669"/>
    <property type="project" value="UniProtKB-ARBA"/>
</dbReference>
<dbReference type="OrthoDB" id="9805733at2"/>
<accession>A0A1V4D896</accession>
<evidence type="ECO:0000259" key="5">
    <source>
        <dbReference type="Pfam" id="PF00291"/>
    </source>
</evidence>
<evidence type="ECO:0000313" key="6">
    <source>
        <dbReference type="EMBL" id="OPF80997.1"/>
    </source>
</evidence>
<dbReference type="GO" id="GO:0006535">
    <property type="term" value="P:cysteine biosynthetic process from serine"/>
    <property type="evidence" value="ECO:0007669"/>
    <property type="project" value="InterPro"/>
</dbReference>
<dbReference type="PROSITE" id="PS00901">
    <property type="entry name" value="CYS_SYNTHASE"/>
    <property type="match status" value="1"/>
</dbReference>
<comment type="similarity">
    <text evidence="2">Belongs to the cysteine synthase/cystathionine beta-synthase family.</text>
</comment>
<gene>
    <name evidence="6" type="ORF">VT50_0210670</name>
</gene>
<evidence type="ECO:0000256" key="4">
    <source>
        <dbReference type="SAM" id="MobiDB-lite"/>
    </source>
</evidence>
<dbReference type="CDD" id="cd01561">
    <property type="entry name" value="CBS_like"/>
    <property type="match status" value="1"/>
</dbReference>
<protein>
    <submittedName>
        <fullName evidence="6">Cystathionine beta-synthase</fullName>
    </submittedName>
</protein>
<feature type="region of interest" description="Disordered" evidence="4">
    <location>
        <begin position="465"/>
        <end position="493"/>
    </location>
</feature>
<dbReference type="InterPro" id="IPR050214">
    <property type="entry name" value="Cys_Synth/Cystath_Beta-Synth"/>
</dbReference>
<dbReference type="FunFam" id="3.40.50.1100:FF:000003">
    <property type="entry name" value="Cystathionine beta-synthase"/>
    <property type="match status" value="1"/>
</dbReference>
<dbReference type="PANTHER" id="PTHR10314">
    <property type="entry name" value="CYSTATHIONINE BETA-SYNTHASE"/>
    <property type="match status" value="1"/>
</dbReference>
<comment type="caution">
    <text evidence="6">The sequence shown here is derived from an EMBL/GenBank/DDBJ whole genome shotgun (WGS) entry which is preliminary data.</text>
</comment>
<feature type="compositionally biased region" description="Low complexity" evidence="4">
    <location>
        <begin position="468"/>
        <end position="483"/>
    </location>
</feature>
<sequence length="493" mass="50876">MTLHESLLDTVGNTPLVRLTRIASGVPAPVYAKVEFFNPASSVKDRAALGMVLAAEKSGALAPGGVIVEGTSGNTGMALAMIAAQRGYGSIVVVPDRTSPEKIKTLRAYGAEVVVTTGALPREHPEHVRNVAARLAERTPGAWYANQYDNPANPEAHRTTTGPEIWAETGGRVTHFVVGVGTGGTVTGTGGFLKEASGGLVQVIGADPLTSTYSGGDGSPYYVESIGHYLHPQTAEDEYPESYDPSVVDRFERIGDRESITVVRRLAREEGILAGGSAGTAVAAALRVAATLTPDDLVVVLLPDSGRGYLSKYFDDEWLRRFGFLEDLTGRPTVADVLGDRPVPRTALPSTATVADALGGDFTAAGALVPVRLPRSGDNATTDVSEVIGAVRPDALRALVAGDPPASAAPLHGHLLPSPPAVGIGEPVDEAAARLAEDAAGTAWVLIDGRVSGTVTHDALRQATGHVPAARDAGPAGRATPPDVGGRDGAARS</sequence>
<dbReference type="FunFam" id="3.40.50.1100:FF:000118">
    <property type="entry name" value="Related to CYS4-cystathionine beta-synthase"/>
    <property type="match status" value="1"/>
</dbReference>
<dbReference type="InterPro" id="IPR001216">
    <property type="entry name" value="P-phosphate_BS"/>
</dbReference>
<comment type="cofactor">
    <cofactor evidence="1">
        <name>pyridoxal 5'-phosphate</name>
        <dbReference type="ChEBI" id="CHEBI:597326"/>
    </cofactor>
</comment>
<evidence type="ECO:0000313" key="7">
    <source>
        <dbReference type="Proteomes" id="UP000033615"/>
    </source>
</evidence>
<evidence type="ECO:0000256" key="2">
    <source>
        <dbReference type="ARBA" id="ARBA00007103"/>
    </source>
</evidence>
<dbReference type="EMBL" id="LAKD02000027">
    <property type="protein sequence ID" value="OPF80997.1"/>
    <property type="molecule type" value="Genomic_DNA"/>
</dbReference>
<dbReference type="Proteomes" id="UP000033615">
    <property type="component" value="Unassembled WGS sequence"/>
</dbReference>
<keyword evidence="7" id="KW-1185">Reference proteome</keyword>
<dbReference type="Pfam" id="PF00291">
    <property type="entry name" value="PALP"/>
    <property type="match status" value="1"/>
</dbReference>
<organism evidence="6 7">
    <name type="scientific">Streptomyces antioxidans</name>
    <dbReference type="NCBI Taxonomy" id="1507734"/>
    <lineage>
        <taxon>Bacteria</taxon>
        <taxon>Bacillati</taxon>
        <taxon>Actinomycetota</taxon>
        <taxon>Actinomycetes</taxon>
        <taxon>Kitasatosporales</taxon>
        <taxon>Streptomycetaceae</taxon>
        <taxon>Streptomyces</taxon>
    </lineage>
</organism>
<dbReference type="InterPro" id="IPR036052">
    <property type="entry name" value="TrpB-like_PALP_sf"/>
</dbReference>
<name>A0A1V4D896_9ACTN</name>
<proteinExistence type="inferred from homology"/>
<feature type="domain" description="Tryptophan synthase beta chain-like PALP" evidence="5">
    <location>
        <begin position="9"/>
        <end position="304"/>
    </location>
</feature>
<dbReference type="InterPro" id="IPR001926">
    <property type="entry name" value="TrpB-like_PALP"/>
</dbReference>
<dbReference type="SUPFAM" id="SSF53686">
    <property type="entry name" value="Tryptophan synthase beta subunit-like PLP-dependent enzymes"/>
    <property type="match status" value="1"/>
</dbReference>
<dbReference type="Gene3D" id="3.40.50.1100">
    <property type="match status" value="2"/>
</dbReference>
<keyword evidence="3" id="KW-0663">Pyridoxal phosphate</keyword>
<evidence type="ECO:0000256" key="3">
    <source>
        <dbReference type="ARBA" id="ARBA00022898"/>
    </source>
</evidence>
<evidence type="ECO:0000256" key="1">
    <source>
        <dbReference type="ARBA" id="ARBA00001933"/>
    </source>
</evidence>
<reference evidence="6" key="1">
    <citation type="submission" date="2016-12" db="EMBL/GenBank/DDBJ databases">
        <title>Genome sequence of Streptomyces antioxidans MUSC 164.</title>
        <authorList>
            <person name="Lee L.-H."/>
            <person name="Ser H.-L."/>
        </authorList>
    </citation>
    <scope>NUCLEOTIDE SEQUENCE [LARGE SCALE GENOMIC DNA]</scope>
    <source>
        <strain evidence="6">MUSC 164</strain>
    </source>
</reference>
<dbReference type="RefSeq" id="WP_063893162.1">
    <property type="nucleotide sequence ID" value="NZ_LAKD02000027.1"/>
</dbReference>
<dbReference type="AlphaFoldDB" id="A0A1V4D896"/>